<dbReference type="AlphaFoldDB" id="A0A0G1BC38"/>
<organism evidence="1 2">
    <name type="scientific">Candidatus Magasanikbacteria bacterium GW2011_GWE2_42_7</name>
    <dbReference type="NCBI Taxonomy" id="1619052"/>
    <lineage>
        <taxon>Bacteria</taxon>
        <taxon>Candidatus Magasanikiibacteriota</taxon>
    </lineage>
</organism>
<proteinExistence type="predicted"/>
<dbReference type="Proteomes" id="UP000033867">
    <property type="component" value="Unassembled WGS sequence"/>
</dbReference>
<comment type="caution">
    <text evidence="1">The sequence shown here is derived from an EMBL/GenBank/DDBJ whole genome shotgun (WGS) entry which is preliminary data.</text>
</comment>
<gene>
    <name evidence="1" type="ORF">UV42_C0045G0012</name>
</gene>
<evidence type="ECO:0000313" key="1">
    <source>
        <dbReference type="EMBL" id="KKS70744.1"/>
    </source>
</evidence>
<evidence type="ECO:0000313" key="2">
    <source>
        <dbReference type="Proteomes" id="UP000033867"/>
    </source>
</evidence>
<reference evidence="1 2" key="1">
    <citation type="journal article" date="2015" name="Nature">
        <title>rRNA introns, odd ribosomes, and small enigmatic genomes across a large radiation of phyla.</title>
        <authorList>
            <person name="Brown C.T."/>
            <person name="Hug L.A."/>
            <person name="Thomas B.C."/>
            <person name="Sharon I."/>
            <person name="Castelle C.J."/>
            <person name="Singh A."/>
            <person name="Wilkins M.J."/>
            <person name="Williams K.H."/>
            <person name="Banfield J.F."/>
        </authorList>
    </citation>
    <scope>NUCLEOTIDE SEQUENCE [LARGE SCALE GENOMIC DNA]</scope>
</reference>
<accession>A0A0G1BC38</accession>
<sequence length="88" mass="9692">MYITAPPRPLPAECSHFALFITATDTDIDKILTTARTGRAVKPHSDYGTEVFSVVFVDDGDNRVMTLSEEQLRDELIRRGGGISLTHG</sequence>
<dbReference type="EMBL" id="LCEK01000045">
    <property type="protein sequence ID" value="KKS70744.1"/>
    <property type="molecule type" value="Genomic_DNA"/>
</dbReference>
<name>A0A0G1BC38_9BACT</name>
<protein>
    <submittedName>
        <fullName evidence="1">Uncharacterized protein</fullName>
    </submittedName>
</protein>